<name>A0A2M6Z4A5_9BACT</name>
<evidence type="ECO:0008006" key="3">
    <source>
        <dbReference type="Google" id="ProtNLM"/>
    </source>
</evidence>
<organism evidence="1 2">
    <name type="scientific">bacterium (Candidatus Gribaldobacteria) CG07_land_8_20_14_0_80_33_18</name>
    <dbReference type="NCBI Taxonomy" id="2014272"/>
    <lineage>
        <taxon>Bacteria</taxon>
        <taxon>Candidatus Gribaldobacteria</taxon>
    </lineage>
</organism>
<dbReference type="EMBL" id="PEWP01000007">
    <property type="protein sequence ID" value="PIU47248.1"/>
    <property type="molecule type" value="Genomic_DNA"/>
</dbReference>
<gene>
    <name evidence="1" type="ORF">COS93_00280</name>
</gene>
<comment type="caution">
    <text evidence="1">The sequence shown here is derived from an EMBL/GenBank/DDBJ whole genome shotgun (WGS) entry which is preliminary data.</text>
</comment>
<proteinExistence type="predicted"/>
<evidence type="ECO:0000313" key="2">
    <source>
        <dbReference type="Proteomes" id="UP000228777"/>
    </source>
</evidence>
<accession>A0A2M6Z4A5</accession>
<dbReference type="Gene3D" id="1.10.10.60">
    <property type="entry name" value="Homeodomain-like"/>
    <property type="match status" value="1"/>
</dbReference>
<dbReference type="Proteomes" id="UP000228777">
    <property type="component" value="Unassembled WGS sequence"/>
</dbReference>
<reference evidence="2" key="1">
    <citation type="submission" date="2017-09" db="EMBL/GenBank/DDBJ databases">
        <title>Depth-based differentiation of microbial function through sediment-hosted aquifers and enrichment of novel symbionts in the deep terrestrial subsurface.</title>
        <authorList>
            <person name="Probst A.J."/>
            <person name="Ladd B."/>
            <person name="Jarett J.K."/>
            <person name="Geller-Mcgrath D.E."/>
            <person name="Sieber C.M.K."/>
            <person name="Emerson J.B."/>
            <person name="Anantharaman K."/>
            <person name="Thomas B.C."/>
            <person name="Malmstrom R."/>
            <person name="Stieglmeier M."/>
            <person name="Klingl A."/>
            <person name="Woyke T."/>
            <person name="Ryan C.M."/>
            <person name="Banfield J.F."/>
        </authorList>
    </citation>
    <scope>NUCLEOTIDE SEQUENCE [LARGE SCALE GENOMIC DNA]</scope>
</reference>
<protein>
    <recommendedName>
        <fullName evidence="3">Resolvase HTH domain-containing protein</fullName>
    </recommendedName>
</protein>
<dbReference type="AlphaFoldDB" id="A0A2M6Z4A5"/>
<evidence type="ECO:0000313" key="1">
    <source>
        <dbReference type="EMBL" id="PIU47248.1"/>
    </source>
</evidence>
<sequence length="208" mass="24318">MRIHPVDKIKKLKQLRKKGYSINELVKKLSIPKTTVWHHIQGVRVLPKYALVLKAKRGGSAKRTETNWEKAQEYTKELLTGPHRELAIVLAMLYWGEGSKKCCEFINSDGRMIEIYLFSLRNMLDIKEKDIQPTLRIFSGMDRFECLDYWSKITKIAKSKFIVRLNDGGTRSRTKYGMCRISIRKGGNSLKLIRSLIDQFYKETIIKY</sequence>